<keyword evidence="1" id="KW-0325">Glycoprotein</keyword>
<evidence type="ECO:0000256" key="2">
    <source>
        <dbReference type="SAM" id="Phobius"/>
    </source>
</evidence>
<keyword evidence="3" id="KW-0732">Signal</keyword>
<evidence type="ECO:0000256" key="1">
    <source>
        <dbReference type="ARBA" id="ARBA00023180"/>
    </source>
</evidence>
<keyword evidence="2" id="KW-0812">Transmembrane</keyword>
<gene>
    <name evidence="4" type="ORF">PLOB_00032527</name>
</gene>
<feature type="chain" id="PRO_5046184959" description="Cation-dependent mannose-6-phosphate receptor" evidence="3">
    <location>
        <begin position="31"/>
        <end position="280"/>
    </location>
</feature>
<dbReference type="Proteomes" id="UP001159405">
    <property type="component" value="Unassembled WGS sequence"/>
</dbReference>
<comment type="caution">
    <text evidence="4">The sequence shown here is derived from an EMBL/GenBank/DDBJ whole genome shotgun (WGS) entry which is preliminary data.</text>
</comment>
<reference evidence="4 5" key="1">
    <citation type="submission" date="2022-05" db="EMBL/GenBank/DDBJ databases">
        <authorList>
            <consortium name="Genoscope - CEA"/>
            <person name="William W."/>
        </authorList>
    </citation>
    <scope>NUCLEOTIDE SEQUENCE [LARGE SCALE GENOMIC DNA]</scope>
</reference>
<evidence type="ECO:0000256" key="3">
    <source>
        <dbReference type="SAM" id="SignalP"/>
    </source>
</evidence>
<feature type="signal peptide" evidence="3">
    <location>
        <begin position="1"/>
        <end position="30"/>
    </location>
</feature>
<feature type="transmembrane region" description="Helical" evidence="2">
    <location>
        <begin position="203"/>
        <end position="222"/>
    </location>
</feature>
<proteinExistence type="predicted"/>
<evidence type="ECO:0008006" key="6">
    <source>
        <dbReference type="Google" id="ProtNLM"/>
    </source>
</evidence>
<name>A0ABN8S2Q8_9CNID</name>
<organism evidence="4 5">
    <name type="scientific">Porites lobata</name>
    <dbReference type="NCBI Taxonomy" id="104759"/>
    <lineage>
        <taxon>Eukaryota</taxon>
        <taxon>Metazoa</taxon>
        <taxon>Cnidaria</taxon>
        <taxon>Anthozoa</taxon>
        <taxon>Hexacorallia</taxon>
        <taxon>Scleractinia</taxon>
        <taxon>Fungiina</taxon>
        <taxon>Poritidae</taxon>
        <taxon>Porites</taxon>
    </lineage>
</organism>
<evidence type="ECO:0000313" key="5">
    <source>
        <dbReference type="Proteomes" id="UP001159405"/>
    </source>
</evidence>
<evidence type="ECO:0000313" key="4">
    <source>
        <dbReference type="EMBL" id="CAH3185320.1"/>
    </source>
</evidence>
<accession>A0ABN8S2Q8</accession>
<dbReference type="PANTHER" id="PTHR15071:SF0">
    <property type="entry name" value="MANNOSE 6-PHOSPHATE RECEPTOR-LIKE PROTEIN 1"/>
    <property type="match status" value="1"/>
</dbReference>
<dbReference type="InterPro" id="IPR028927">
    <property type="entry name" value="Man-6-P_rcpt"/>
</dbReference>
<dbReference type="Pfam" id="PF02157">
    <property type="entry name" value="Man-6-P_recep"/>
    <property type="match status" value="1"/>
</dbReference>
<dbReference type="EMBL" id="CALNXK010000421">
    <property type="protein sequence ID" value="CAH3185320.1"/>
    <property type="molecule type" value="Genomic_DNA"/>
</dbReference>
<keyword evidence="2" id="KW-1133">Transmembrane helix</keyword>
<dbReference type="PANTHER" id="PTHR15071">
    <property type="entry name" value="MANNOSE-6-PHOSPHATE RECEPTOR FAMILY MEMBER"/>
    <property type="match status" value="1"/>
</dbReference>
<sequence length="280" mass="31119">MERQKRFRFAARIFIIVWIIFVSEFKEVPAEKCDKIDDCSCRKSNGKVISLRKVDGGKGGPAFKNISVGDWDQKFKPSFDWNPCTAFSIKGSGCNDALMCENPNRETNNGQVLAQSAAAFTVNKDGSTTISYRSYATREVHIKLKCDDTKYPGDTGDGVLVMTFTSKCACDDGCVTPPSTVDPTNPADPTVKPKHKRLSKGSIILITFFVLVFVYLICGILIKKFKMGAEGLTEMVPNYEFWADIPSLIKDGVVFTCGGLKFGCMSIYNKCCNRKYYSQI</sequence>
<keyword evidence="5" id="KW-1185">Reference proteome</keyword>
<keyword evidence="2" id="KW-0472">Membrane</keyword>
<protein>
    <recommendedName>
        <fullName evidence="6">Cation-dependent mannose-6-phosphate receptor</fullName>
    </recommendedName>
</protein>